<evidence type="ECO:0008006" key="2">
    <source>
        <dbReference type="Google" id="ProtNLM"/>
    </source>
</evidence>
<sequence length="235" mass="26480">MTTVQGQLRKMLETVAHALGPDLRERFVFVGGCTTALFITDTITLEDVRATDDVDLIIDLAGYGDWVQLQDQLREKGFSESHEDNVICRMRLGELKVDFMPDDESILGFSNRWYARGIETAVTYPLTEALEIKQLLPELFVATKLEAFLGRGNDDLLMSRDVEDILLIVDGREDLVNEVKGATDDIRIFIAEQFRTLQHHYDFEGFVHGNIRGPEGRVDIVQNRFAAIAASDGNT</sequence>
<evidence type="ECO:0000313" key="1">
    <source>
        <dbReference type="EMBL" id="KKN80872.1"/>
    </source>
</evidence>
<accession>A0A0F9U0R0</accession>
<protein>
    <recommendedName>
        <fullName evidence="2">Nucleotidyl transferase AbiEii toxin, Type IV TA system</fullName>
    </recommendedName>
</protein>
<name>A0A0F9U0R0_9ZZZZ</name>
<organism evidence="1">
    <name type="scientific">marine sediment metagenome</name>
    <dbReference type="NCBI Taxonomy" id="412755"/>
    <lineage>
        <taxon>unclassified sequences</taxon>
        <taxon>metagenomes</taxon>
        <taxon>ecological metagenomes</taxon>
    </lineage>
</organism>
<dbReference type="EMBL" id="LAZR01000224">
    <property type="protein sequence ID" value="KKN80872.1"/>
    <property type="molecule type" value="Genomic_DNA"/>
</dbReference>
<proteinExistence type="predicted"/>
<reference evidence="1" key="1">
    <citation type="journal article" date="2015" name="Nature">
        <title>Complex archaea that bridge the gap between prokaryotes and eukaryotes.</title>
        <authorList>
            <person name="Spang A."/>
            <person name="Saw J.H."/>
            <person name="Jorgensen S.L."/>
            <person name="Zaremba-Niedzwiedzka K."/>
            <person name="Martijn J."/>
            <person name="Lind A.E."/>
            <person name="van Eijk R."/>
            <person name="Schleper C."/>
            <person name="Guy L."/>
            <person name="Ettema T.J."/>
        </authorList>
    </citation>
    <scope>NUCLEOTIDE SEQUENCE</scope>
</reference>
<comment type="caution">
    <text evidence="1">The sequence shown here is derived from an EMBL/GenBank/DDBJ whole genome shotgun (WGS) entry which is preliminary data.</text>
</comment>
<dbReference type="AlphaFoldDB" id="A0A0F9U0R0"/>
<gene>
    <name evidence="1" type="ORF">LCGC14_0325360</name>
</gene>